<dbReference type="Proteomes" id="UP001341840">
    <property type="component" value="Unassembled WGS sequence"/>
</dbReference>
<evidence type="ECO:0000313" key="1">
    <source>
        <dbReference type="EMBL" id="MED6183441.1"/>
    </source>
</evidence>
<organism evidence="1 2">
    <name type="scientific">Stylosanthes scabra</name>
    <dbReference type="NCBI Taxonomy" id="79078"/>
    <lineage>
        <taxon>Eukaryota</taxon>
        <taxon>Viridiplantae</taxon>
        <taxon>Streptophyta</taxon>
        <taxon>Embryophyta</taxon>
        <taxon>Tracheophyta</taxon>
        <taxon>Spermatophyta</taxon>
        <taxon>Magnoliopsida</taxon>
        <taxon>eudicotyledons</taxon>
        <taxon>Gunneridae</taxon>
        <taxon>Pentapetalae</taxon>
        <taxon>rosids</taxon>
        <taxon>fabids</taxon>
        <taxon>Fabales</taxon>
        <taxon>Fabaceae</taxon>
        <taxon>Papilionoideae</taxon>
        <taxon>50 kb inversion clade</taxon>
        <taxon>dalbergioids sensu lato</taxon>
        <taxon>Dalbergieae</taxon>
        <taxon>Pterocarpus clade</taxon>
        <taxon>Stylosanthes</taxon>
    </lineage>
</organism>
<proteinExistence type="predicted"/>
<keyword evidence="2" id="KW-1185">Reference proteome</keyword>
<name>A0ABU6WDJ7_9FABA</name>
<gene>
    <name evidence="1" type="ORF">PIB30_037954</name>
</gene>
<protein>
    <submittedName>
        <fullName evidence="1">Uncharacterized protein</fullName>
    </submittedName>
</protein>
<accession>A0ABU6WDJ7</accession>
<dbReference type="EMBL" id="JASCZI010181436">
    <property type="protein sequence ID" value="MED6183441.1"/>
    <property type="molecule type" value="Genomic_DNA"/>
</dbReference>
<evidence type="ECO:0000313" key="2">
    <source>
        <dbReference type="Proteomes" id="UP001341840"/>
    </source>
</evidence>
<comment type="caution">
    <text evidence="1">The sequence shown here is derived from an EMBL/GenBank/DDBJ whole genome shotgun (WGS) entry which is preliminary data.</text>
</comment>
<sequence>MALSEILMSYFRQAGFGQAVMLTDFHFDLPPLGEDVSYHLGLCIHGDPVGGAIRDFETYYQQPTWTWVEQLLGARPEQNPEARKDSFSLKMVWLRQRMQHIPKDADPGTLIPSRTLTGACDIPGDQLTLAQLDDVWNVMSTSALPAHEIQAAYRPCTWVEWS</sequence>
<reference evidence="1 2" key="1">
    <citation type="journal article" date="2023" name="Plants (Basel)">
        <title>Bridging the Gap: Combining Genomics and Transcriptomics Approaches to Understand Stylosanthes scabra, an Orphan Legume from the Brazilian Caatinga.</title>
        <authorList>
            <person name="Ferreira-Neto J.R.C."/>
            <person name="da Silva M.D."/>
            <person name="Binneck E."/>
            <person name="de Melo N.F."/>
            <person name="da Silva R.H."/>
            <person name="de Melo A.L.T.M."/>
            <person name="Pandolfi V."/>
            <person name="Bustamante F.O."/>
            <person name="Brasileiro-Vidal A.C."/>
            <person name="Benko-Iseppon A.M."/>
        </authorList>
    </citation>
    <scope>NUCLEOTIDE SEQUENCE [LARGE SCALE GENOMIC DNA]</scope>
    <source>
        <tissue evidence="1">Leaves</tissue>
    </source>
</reference>